<evidence type="ECO:0000259" key="2">
    <source>
        <dbReference type="SMART" id="SM00909"/>
    </source>
</evidence>
<dbReference type="STRING" id="1144548.SAMN05443287_105385"/>
<dbReference type="PROSITE" id="PS51257">
    <property type="entry name" value="PROKAR_LIPOPROTEIN"/>
    <property type="match status" value="1"/>
</dbReference>
<protein>
    <submittedName>
        <fullName evidence="3">Sporulation and spore germination</fullName>
    </submittedName>
</protein>
<organism evidence="3 4">
    <name type="scientific">Micromonospora phaseoli</name>
    <dbReference type="NCBI Taxonomy" id="1144548"/>
    <lineage>
        <taxon>Bacteria</taxon>
        <taxon>Bacillati</taxon>
        <taxon>Actinomycetota</taxon>
        <taxon>Actinomycetes</taxon>
        <taxon>Micromonosporales</taxon>
        <taxon>Micromonosporaceae</taxon>
        <taxon>Micromonospora</taxon>
    </lineage>
</organism>
<dbReference type="Pfam" id="PF25976">
    <property type="entry name" value="LpqB_N"/>
    <property type="match status" value="1"/>
</dbReference>
<sequence>MRRRLLTGVLGGTLAVAVTAGCGIPDRSEVQIEQRGPAAETNLSLGRGTEPPTREAAGSDAEAFVRNFLAAAAGEPDRAYERVKRFITTTDRAGLQEKQGSEVALSVVRLTDDPVIEPDVDSMKVTITVQQVGLLRANGLLAPPLTTESRYEFRLVSAGPAGEDEAGFYVSSPPNVLLLSDDALRRYYQSKSIYFWSSDRSRLVPDQRYLSSVVPAERRVSEVVRWLTAGPSDWLRVGVSGLPDRTEMINNATGSDGRWEVNLDMPGVDEQRLEQLSTQLAWSLPELDGTLEIKILNQSRKVVDLGEQRRLNQLYEIDPNTRRYCVYEGAIHSLAVANEPAGLVPVAAEVNRDIVTAGLRRAGEEVLAALVVTGEDGRQRLAVGRGRSVVESLLRSSTTHAAIGRPAWIGTDGGRPAGLVVADGSLYRFDDQASMRQVPLGLPGRVSAVAAALDGQRVALVVDGALYVAAINWEAGVPAVGPARRLVTSLTNVTAVEWWAENRLLVAGAVGRPSIYDVSVDGALETPLREDTGSQVNHLAAYPTTQLSPLAGSFMYEANGVAYRLNPFERINRDQVQDVTPPPAGARPGDPTAPIFLY</sequence>
<evidence type="ECO:0000256" key="1">
    <source>
        <dbReference type="SAM" id="MobiDB-lite"/>
    </source>
</evidence>
<gene>
    <name evidence="3" type="ORF">SAMN05443287_105385</name>
</gene>
<dbReference type="EMBL" id="FNYV01000005">
    <property type="protein sequence ID" value="SEJ58955.1"/>
    <property type="molecule type" value="Genomic_DNA"/>
</dbReference>
<dbReference type="SMART" id="SM00909">
    <property type="entry name" value="Germane"/>
    <property type="match status" value="1"/>
</dbReference>
<dbReference type="Pfam" id="PF10647">
    <property type="entry name" value="Gmad1"/>
    <property type="match status" value="1"/>
</dbReference>
<keyword evidence="4" id="KW-1185">Reference proteome</keyword>
<accession>A0A1H7AD71</accession>
<name>A0A1H7AD71_9ACTN</name>
<evidence type="ECO:0000313" key="4">
    <source>
        <dbReference type="Proteomes" id="UP000198707"/>
    </source>
</evidence>
<dbReference type="InterPro" id="IPR059026">
    <property type="entry name" value="LpqB_N"/>
</dbReference>
<proteinExistence type="predicted"/>
<dbReference type="OrthoDB" id="5172668at2"/>
<dbReference type="Proteomes" id="UP000198707">
    <property type="component" value="Unassembled WGS sequence"/>
</dbReference>
<feature type="region of interest" description="Disordered" evidence="1">
    <location>
        <begin position="32"/>
        <end position="57"/>
    </location>
</feature>
<feature type="domain" description="GerMN" evidence="2">
    <location>
        <begin position="220"/>
        <end position="306"/>
    </location>
</feature>
<dbReference type="InterPro" id="IPR019606">
    <property type="entry name" value="GerMN"/>
</dbReference>
<evidence type="ECO:0000313" key="3">
    <source>
        <dbReference type="EMBL" id="SEJ58955.1"/>
    </source>
</evidence>
<reference evidence="4" key="1">
    <citation type="submission" date="2016-10" db="EMBL/GenBank/DDBJ databases">
        <authorList>
            <person name="Varghese N."/>
            <person name="Submissions S."/>
        </authorList>
    </citation>
    <scope>NUCLEOTIDE SEQUENCE [LARGE SCALE GENOMIC DNA]</scope>
    <source>
        <strain evidence="4">CGMCC 4.7038</strain>
    </source>
</reference>
<dbReference type="Pfam" id="PF10646">
    <property type="entry name" value="Germane"/>
    <property type="match status" value="1"/>
</dbReference>
<dbReference type="InterPro" id="IPR018910">
    <property type="entry name" value="LpqB_C"/>
</dbReference>
<dbReference type="RefSeq" id="WP_092380785.1">
    <property type="nucleotide sequence ID" value="NZ_BOPI01000011.1"/>
</dbReference>
<dbReference type="SUPFAM" id="SSF63829">
    <property type="entry name" value="Calcium-dependent phosphotriesterase"/>
    <property type="match status" value="1"/>
</dbReference>
<dbReference type="AlphaFoldDB" id="A0A1H7AD71"/>